<dbReference type="InterPro" id="IPR023333">
    <property type="entry name" value="Proteasome_suB-type"/>
</dbReference>
<evidence type="ECO:0000256" key="4">
    <source>
        <dbReference type="ARBA" id="ARBA00022698"/>
    </source>
</evidence>
<dbReference type="PANTHER" id="PTHR32194:SF0">
    <property type="entry name" value="ATP-DEPENDENT PROTEASE SUBUNIT HSLV"/>
    <property type="match status" value="1"/>
</dbReference>
<dbReference type="PROSITE" id="PS00854">
    <property type="entry name" value="PROTEASOME_BETA_1"/>
    <property type="match status" value="1"/>
</dbReference>
<dbReference type="InterPro" id="IPR000243">
    <property type="entry name" value="Pept_T1A_subB"/>
</dbReference>
<evidence type="ECO:0000256" key="7">
    <source>
        <dbReference type="ARBA" id="ARBA00023145"/>
    </source>
</evidence>
<evidence type="ECO:0000256" key="2">
    <source>
        <dbReference type="ARBA" id="ARBA00022490"/>
    </source>
</evidence>
<keyword evidence="5" id="KW-0378">Hydrolase</keyword>
<dbReference type="FunFam" id="3.60.20.10:FF:000010">
    <property type="entry name" value="Proteasome subunit beta type-1"/>
    <property type="match status" value="1"/>
</dbReference>
<keyword evidence="7" id="KW-0865">Zymogen</keyword>
<comment type="subcellular location">
    <subcellularLocation>
        <location evidence="10">Cytoplasm</location>
    </subcellularLocation>
    <subcellularLocation>
        <location evidence="10">Nucleus</location>
    </subcellularLocation>
</comment>
<evidence type="ECO:0000256" key="9">
    <source>
        <dbReference type="PIRSR" id="PIRSR600243-1"/>
    </source>
</evidence>
<evidence type="ECO:0000256" key="1">
    <source>
        <dbReference type="ARBA" id="ARBA00001198"/>
    </source>
</evidence>
<dbReference type="CDD" id="cd03762">
    <property type="entry name" value="proteasome_beta_type_6"/>
    <property type="match status" value="1"/>
</dbReference>
<evidence type="ECO:0000256" key="5">
    <source>
        <dbReference type="ARBA" id="ARBA00022801"/>
    </source>
</evidence>
<keyword evidence="2 10" id="KW-0963">Cytoplasm</keyword>
<accession>A0A6U2FFY0</accession>
<dbReference type="SUPFAM" id="SSF56235">
    <property type="entry name" value="N-terminal nucleophile aminohydrolases (Ntn hydrolases)"/>
    <property type="match status" value="1"/>
</dbReference>
<dbReference type="Gene3D" id="3.60.20.10">
    <property type="entry name" value="Glutamine Phosphoribosylpyrophosphate, subunit 1, domain 1"/>
    <property type="match status" value="1"/>
</dbReference>
<dbReference type="PANTHER" id="PTHR32194">
    <property type="entry name" value="METALLOPROTEASE TLDD"/>
    <property type="match status" value="1"/>
</dbReference>
<comment type="catalytic activity">
    <reaction evidence="1">
        <text>Cleavage of peptide bonds with very broad specificity.</text>
        <dbReference type="EC" id="3.4.25.1"/>
    </reaction>
</comment>
<protein>
    <recommendedName>
        <fullName evidence="10">Proteasome subunit beta</fullName>
    </recommendedName>
</protein>
<evidence type="ECO:0000256" key="8">
    <source>
        <dbReference type="ARBA" id="ARBA00023242"/>
    </source>
</evidence>
<keyword evidence="6 10" id="KW-0647">Proteasome</keyword>
<dbReference type="GO" id="GO:0004298">
    <property type="term" value="F:threonine-type endopeptidase activity"/>
    <property type="evidence" value="ECO:0007669"/>
    <property type="project" value="UniProtKB-KW"/>
</dbReference>
<reference evidence="11" key="1">
    <citation type="submission" date="2021-01" db="EMBL/GenBank/DDBJ databases">
        <authorList>
            <person name="Corre E."/>
            <person name="Pelletier E."/>
            <person name="Niang G."/>
            <person name="Scheremetjew M."/>
            <person name="Finn R."/>
            <person name="Kale V."/>
            <person name="Holt S."/>
            <person name="Cochrane G."/>
            <person name="Meng A."/>
            <person name="Brown T."/>
            <person name="Cohen L."/>
        </authorList>
    </citation>
    <scope>NUCLEOTIDE SEQUENCE</scope>
    <source>
        <strain evidence="11">CCMP441</strain>
    </source>
</reference>
<comment type="similarity">
    <text evidence="10">Belongs to the peptidase T1B family.</text>
</comment>
<organism evidence="11">
    <name type="scientific">Hemiselmis andersenii</name>
    <name type="common">Cryptophyte alga</name>
    <dbReference type="NCBI Taxonomy" id="464988"/>
    <lineage>
        <taxon>Eukaryota</taxon>
        <taxon>Cryptophyceae</taxon>
        <taxon>Cryptomonadales</taxon>
        <taxon>Hemiselmidaceae</taxon>
        <taxon>Hemiselmis</taxon>
    </lineage>
</organism>
<evidence type="ECO:0000313" key="11">
    <source>
        <dbReference type="EMBL" id="CAD8744998.1"/>
    </source>
</evidence>
<dbReference type="PROSITE" id="PS51476">
    <property type="entry name" value="PROTEASOME_BETA_2"/>
    <property type="match status" value="1"/>
</dbReference>
<dbReference type="InterPro" id="IPR001353">
    <property type="entry name" value="Proteasome_sua/b"/>
</dbReference>
<dbReference type="InterPro" id="IPR016050">
    <property type="entry name" value="Proteasome_bsu_CS"/>
</dbReference>
<evidence type="ECO:0000256" key="10">
    <source>
        <dbReference type="RuleBase" id="RU004203"/>
    </source>
</evidence>
<evidence type="ECO:0000256" key="6">
    <source>
        <dbReference type="ARBA" id="ARBA00022942"/>
    </source>
</evidence>
<keyword evidence="3" id="KW-0645">Protease</keyword>
<dbReference type="AlphaFoldDB" id="A0A6U2FFY0"/>
<proteinExistence type="inferred from homology"/>
<dbReference type="GO" id="GO:0019774">
    <property type="term" value="C:proteasome core complex, beta-subunit complex"/>
    <property type="evidence" value="ECO:0007669"/>
    <property type="project" value="UniProtKB-ARBA"/>
</dbReference>
<keyword evidence="8 10" id="KW-0539">Nucleus</keyword>
<sequence>MAPGMWGPSADVQDPALGTTIMAVEYDGGVVMGADSRTSTGSYIANRVSDKITYVHDSIYVCRSGSAADTQAIADIVRMYLGMHSLEVGKLPEVPIAANILNQICYGNKNMLMAGMICAGWDPKNGGCVFSIPVGGGIFRDAYTIGGSGSGFIYGYCDANFRKGMSKAEAQQFVKNAVSLAMQRDGSSGGVIRTVTISKDGVEREMTLGDNLPNLRAHWEP</sequence>
<name>A0A6U2FFY0_HEMAN</name>
<dbReference type="InterPro" id="IPR029055">
    <property type="entry name" value="Ntn_hydrolases_N"/>
</dbReference>
<keyword evidence="4" id="KW-0888">Threonine protease</keyword>
<dbReference type="GO" id="GO:0051603">
    <property type="term" value="P:proteolysis involved in protein catabolic process"/>
    <property type="evidence" value="ECO:0007669"/>
    <property type="project" value="InterPro"/>
</dbReference>
<gene>
    <name evidence="11" type="ORF">HAND1043_LOCUS11493</name>
</gene>
<comment type="function">
    <text evidence="10">Component of the proteasome, a multicatalytic proteinase complex which is characterized by its ability to cleave peptides with Arg, Phe, Tyr, Leu, and Glu adjacent to the leaving group at neutral or slightly basic pH. The proteasome has an ATP-dependent proteolytic activity.</text>
</comment>
<feature type="active site" description="Nucleophile" evidence="9">
    <location>
        <position position="19"/>
    </location>
</feature>
<dbReference type="GO" id="GO:0005634">
    <property type="term" value="C:nucleus"/>
    <property type="evidence" value="ECO:0007669"/>
    <property type="project" value="UniProtKB-SubCell"/>
</dbReference>
<dbReference type="Pfam" id="PF00227">
    <property type="entry name" value="Proteasome"/>
    <property type="match status" value="1"/>
</dbReference>
<evidence type="ECO:0000256" key="3">
    <source>
        <dbReference type="ARBA" id="ARBA00022670"/>
    </source>
</evidence>
<dbReference type="PRINTS" id="PR00141">
    <property type="entry name" value="PROTEASOME"/>
</dbReference>
<dbReference type="GO" id="GO:0005737">
    <property type="term" value="C:cytoplasm"/>
    <property type="evidence" value="ECO:0007669"/>
    <property type="project" value="UniProtKB-SubCell"/>
</dbReference>
<comment type="subunit">
    <text evidence="10">Component of the proteasome complex.</text>
</comment>
<dbReference type="EMBL" id="HBFK01018611">
    <property type="protein sequence ID" value="CAD8744998.1"/>
    <property type="molecule type" value="Transcribed_RNA"/>
</dbReference>